<evidence type="ECO:0000313" key="3">
    <source>
        <dbReference type="EMBL" id="SVD91034.1"/>
    </source>
</evidence>
<dbReference type="InterPro" id="IPR020980">
    <property type="entry name" value="Membrane_HflK_N"/>
</dbReference>
<gene>
    <name evidence="3" type="ORF">METZ01_LOCUS443888</name>
</gene>
<name>A0A382Z698_9ZZZZ</name>
<feature type="compositionally biased region" description="Polar residues" evidence="1">
    <location>
        <begin position="1"/>
        <end position="11"/>
    </location>
</feature>
<evidence type="ECO:0000259" key="2">
    <source>
        <dbReference type="Pfam" id="PF12221"/>
    </source>
</evidence>
<accession>A0A382Z698</accession>
<dbReference type="Pfam" id="PF12221">
    <property type="entry name" value="HflK_N"/>
    <property type="match status" value="1"/>
</dbReference>
<organism evidence="3">
    <name type="scientific">marine metagenome</name>
    <dbReference type="NCBI Taxonomy" id="408172"/>
    <lineage>
        <taxon>unclassified sequences</taxon>
        <taxon>metagenomes</taxon>
        <taxon>ecological metagenomes</taxon>
    </lineage>
</organism>
<reference evidence="3" key="1">
    <citation type="submission" date="2018-05" db="EMBL/GenBank/DDBJ databases">
        <authorList>
            <person name="Lanie J.A."/>
            <person name="Ng W.-L."/>
            <person name="Kazmierczak K.M."/>
            <person name="Andrzejewski T.M."/>
            <person name="Davidsen T.M."/>
            <person name="Wayne K.J."/>
            <person name="Tettelin H."/>
            <person name="Glass J.I."/>
            <person name="Rusch D."/>
            <person name="Podicherti R."/>
            <person name="Tsui H.-C.T."/>
            <person name="Winkler M.E."/>
        </authorList>
    </citation>
    <scope>NUCLEOTIDE SEQUENCE</scope>
</reference>
<evidence type="ECO:0000256" key="1">
    <source>
        <dbReference type="SAM" id="MobiDB-lite"/>
    </source>
</evidence>
<protein>
    <recommendedName>
        <fullName evidence="2">Menbrane protein HflK N-terminal domain-containing protein</fullName>
    </recommendedName>
</protein>
<feature type="region of interest" description="Disordered" evidence="1">
    <location>
        <begin position="1"/>
        <end position="35"/>
    </location>
</feature>
<sequence>MPWNQPGSNNRDPWGQGNGQNGPPDLDEVIRDLQK</sequence>
<feature type="domain" description="Menbrane protein HflK N-terminal" evidence="2">
    <location>
        <begin position="1"/>
        <end position="35"/>
    </location>
</feature>
<dbReference type="EMBL" id="UINC01181372">
    <property type="protein sequence ID" value="SVD91034.1"/>
    <property type="molecule type" value="Genomic_DNA"/>
</dbReference>
<proteinExistence type="predicted"/>
<feature type="non-terminal residue" evidence="3">
    <location>
        <position position="35"/>
    </location>
</feature>
<dbReference type="AlphaFoldDB" id="A0A382Z698"/>